<dbReference type="PANTHER" id="PTHR10513">
    <property type="entry name" value="DEOXYNUCLEOSIDE KINASE"/>
    <property type="match status" value="1"/>
</dbReference>
<evidence type="ECO:0000259" key="3">
    <source>
        <dbReference type="Pfam" id="PF01712"/>
    </source>
</evidence>
<dbReference type="GO" id="GO:0005524">
    <property type="term" value="F:ATP binding"/>
    <property type="evidence" value="ECO:0007669"/>
    <property type="project" value="UniProtKB-KW"/>
</dbReference>
<dbReference type="GO" id="GO:0005737">
    <property type="term" value="C:cytoplasm"/>
    <property type="evidence" value="ECO:0007669"/>
    <property type="project" value="TreeGrafter"/>
</dbReference>
<accession>A0A4Y8UK22</accession>
<gene>
    <name evidence="4" type="ORF">E3W66_05430</name>
</gene>
<reference evidence="4 5" key="1">
    <citation type="submission" date="2019-03" db="EMBL/GenBank/DDBJ databases">
        <title>Draft genome of Gammaproteobacteria bacterium LSUCC0057, a member of the SAR92 clade.</title>
        <authorList>
            <person name="Lanclos V.C."/>
            <person name="Doiron C."/>
            <person name="Henson M.W."/>
            <person name="Thrash J.C."/>
        </authorList>
    </citation>
    <scope>NUCLEOTIDE SEQUENCE [LARGE SCALE GENOMIC DNA]</scope>
    <source>
        <strain evidence="4 5">LSUCC0057</strain>
    </source>
</reference>
<evidence type="ECO:0000256" key="2">
    <source>
        <dbReference type="PIRSR" id="PIRSR000705-3"/>
    </source>
</evidence>
<keyword evidence="2" id="KW-0547">Nucleotide-binding</keyword>
<keyword evidence="5" id="KW-1185">Reference proteome</keyword>
<name>A0A4Y8UK22_9GAMM</name>
<dbReference type="EMBL" id="SPIA01000002">
    <property type="protein sequence ID" value="TFH67693.1"/>
    <property type="molecule type" value="Genomic_DNA"/>
</dbReference>
<dbReference type="InterPro" id="IPR002624">
    <property type="entry name" value="DCK/DGK"/>
</dbReference>
<evidence type="ECO:0000313" key="4">
    <source>
        <dbReference type="EMBL" id="TFH67693.1"/>
    </source>
</evidence>
<dbReference type="Proteomes" id="UP000298133">
    <property type="component" value="Unassembled WGS sequence"/>
</dbReference>
<dbReference type="CDD" id="cd01673">
    <property type="entry name" value="dNK"/>
    <property type="match status" value="1"/>
</dbReference>
<feature type="domain" description="Deoxynucleoside kinase" evidence="3">
    <location>
        <begin position="27"/>
        <end position="215"/>
    </location>
</feature>
<dbReference type="GO" id="GO:0019136">
    <property type="term" value="F:deoxynucleoside kinase activity"/>
    <property type="evidence" value="ECO:0007669"/>
    <property type="project" value="InterPro"/>
</dbReference>
<evidence type="ECO:0000256" key="1">
    <source>
        <dbReference type="PIRSR" id="PIRSR000705-1"/>
    </source>
</evidence>
<dbReference type="SUPFAM" id="SSF52540">
    <property type="entry name" value="P-loop containing nucleoside triphosphate hydrolases"/>
    <property type="match status" value="1"/>
</dbReference>
<feature type="active site" description="Proton acceptor" evidence="1">
    <location>
        <position position="105"/>
    </location>
</feature>
<dbReference type="InterPro" id="IPR050566">
    <property type="entry name" value="Deoxyribonucleoside_kinase"/>
</dbReference>
<dbReference type="InterPro" id="IPR027417">
    <property type="entry name" value="P-loop_NTPase"/>
</dbReference>
<dbReference type="OrthoDB" id="9776634at2"/>
<evidence type="ECO:0000313" key="5">
    <source>
        <dbReference type="Proteomes" id="UP000298133"/>
    </source>
</evidence>
<organism evidence="4 5">
    <name type="scientific">Gammaproteobacteria bacterium LSUCC0057</name>
    <dbReference type="NCBI Taxonomy" id="2559237"/>
    <lineage>
        <taxon>Bacteria</taxon>
        <taxon>Pseudomonadati</taxon>
        <taxon>Pseudomonadota</taxon>
        <taxon>Gammaproteobacteria</taxon>
        <taxon>Cellvibrionales</taxon>
        <taxon>Porticoccaceae</taxon>
        <taxon>SAR92 clade</taxon>
    </lineage>
</organism>
<dbReference type="PANTHER" id="PTHR10513:SF46">
    <property type="entry name" value="DEOXYGUANOSINE KINASE"/>
    <property type="match status" value="1"/>
</dbReference>
<protein>
    <submittedName>
        <fullName evidence="4">Deoxynucleoside kinase</fullName>
    </submittedName>
</protein>
<sequence length="233" mass="26335">MTASSTAVIAPAADTTVQGAVKPPAFIAVEGPIGVGKTTLTHRLAASFNYQTLLEEAEQNPFLERFYQNPQQHALPTQLHFLFDRVKKLQALRQGDIFEQVRIADFLIDKDPLFAQLTLASDELQLYQTVYAKVIETLPKPDLVVYLQASTDTLMERINRRGLALERPIERSYIAELNDAYTQFFYYYDATPLLIVNAEQINLAEGDGDYHNLLNYLLSHTSGRHYYNPAPLP</sequence>
<feature type="binding site" evidence="2">
    <location>
        <begin position="157"/>
        <end position="161"/>
    </location>
    <ligand>
        <name>ATP</name>
        <dbReference type="ChEBI" id="CHEBI:30616"/>
    </ligand>
</feature>
<dbReference type="PIRSF" id="PIRSF000705">
    <property type="entry name" value="DNK"/>
    <property type="match status" value="1"/>
</dbReference>
<keyword evidence="4" id="KW-0418">Kinase</keyword>
<comment type="caution">
    <text evidence="4">The sequence shown here is derived from an EMBL/GenBank/DDBJ whole genome shotgun (WGS) entry which is preliminary data.</text>
</comment>
<feature type="binding site" evidence="2">
    <location>
        <begin position="31"/>
        <end position="39"/>
    </location>
    <ligand>
        <name>ATP</name>
        <dbReference type="ChEBI" id="CHEBI:30616"/>
    </ligand>
</feature>
<dbReference type="InterPro" id="IPR031314">
    <property type="entry name" value="DNK_dom"/>
</dbReference>
<proteinExistence type="predicted"/>
<keyword evidence="2" id="KW-0067">ATP-binding</keyword>
<dbReference type="Gene3D" id="3.40.50.300">
    <property type="entry name" value="P-loop containing nucleotide triphosphate hydrolases"/>
    <property type="match status" value="1"/>
</dbReference>
<dbReference type="AlphaFoldDB" id="A0A4Y8UK22"/>
<dbReference type="Pfam" id="PF01712">
    <property type="entry name" value="dNK"/>
    <property type="match status" value="1"/>
</dbReference>
<keyword evidence="4" id="KW-0808">Transferase</keyword>